<dbReference type="SUPFAM" id="SSF48695">
    <property type="entry name" value="Multiheme cytochromes"/>
    <property type="match status" value="1"/>
</dbReference>
<evidence type="ECO:0000313" key="3">
    <source>
        <dbReference type="EMBL" id="OMH40298.1"/>
    </source>
</evidence>
<reference evidence="3 4" key="1">
    <citation type="submission" date="2016-10" db="EMBL/GenBank/DDBJ databases">
        <title>Genome sequence of a sulfur-reducing bacterium Desulfurobacterium indicum K6013.</title>
        <authorList>
            <person name="Cao J."/>
            <person name="Shao Z."/>
            <person name="Alain K."/>
            <person name="Jebbar M."/>
        </authorList>
    </citation>
    <scope>NUCLEOTIDE SEQUENCE [LARGE SCALE GENOMIC DNA]</scope>
    <source>
        <strain evidence="3 4">K6013</strain>
    </source>
</reference>
<name>A0A1R1MKF8_9BACT</name>
<dbReference type="Pfam" id="PF13435">
    <property type="entry name" value="Cytochrome_C554"/>
    <property type="match status" value="1"/>
</dbReference>
<dbReference type="Pfam" id="PF13447">
    <property type="entry name" value="Multi-haem_cyto"/>
    <property type="match status" value="1"/>
</dbReference>
<keyword evidence="4" id="KW-1185">Reference proteome</keyword>
<dbReference type="PANTHER" id="PTHR35038:SF8">
    <property type="entry name" value="C-TYPE POLYHEME CYTOCHROME OMCC"/>
    <property type="match status" value="1"/>
</dbReference>
<evidence type="ECO:0000259" key="2">
    <source>
        <dbReference type="Pfam" id="PF13435"/>
    </source>
</evidence>
<dbReference type="Gene3D" id="1.10.780.10">
    <property type="entry name" value="Hydroxylamine Oxidoreductase, Chain A, domain 1"/>
    <property type="match status" value="1"/>
</dbReference>
<organism evidence="3 4">
    <name type="scientific">Desulfurobacterium indicum</name>
    <dbReference type="NCBI Taxonomy" id="1914305"/>
    <lineage>
        <taxon>Bacteria</taxon>
        <taxon>Pseudomonadati</taxon>
        <taxon>Aquificota</taxon>
        <taxon>Aquificia</taxon>
        <taxon>Desulfurobacteriales</taxon>
        <taxon>Desulfurobacteriaceae</taxon>
        <taxon>Desulfurobacterium</taxon>
    </lineage>
</organism>
<dbReference type="OrthoDB" id="9814800at2"/>
<proteinExistence type="predicted"/>
<keyword evidence="1" id="KW-0732">Signal</keyword>
<gene>
    <name evidence="3" type="ORF">BLW93_05970</name>
</gene>
<dbReference type="InterPro" id="IPR023155">
    <property type="entry name" value="Cyt_c-552/4"/>
</dbReference>
<accession>A0A1R1MKF8</accession>
<sequence length="499" mass="55836">MKKELGLLIAAFVVAGCQQSLNGNTTKVSEVKPRISNATQRCLGCHRIVTPGIVAQWEKSRHAHITMAEAMKKGKLARLVSATSVPDRFKNVVVGCAECHTQNPSSHSDTFEHNGFKVHVVVTPNDCALCHPKEVKEYSQSLKVNAYANLMKNPVYHQLAATVVAGKKYSHGKVVLEKVQDKDFKTACLKCHGTVVKVKGFTEKDTPFGKMKFPVLEGWPNHGVGRINPDGSKGSCTPCHTRHTFSIEMARKAETCGECHKGPDVPAYKVYMASKHGAIYKSMEGKWNFEDPSWVVGKDFTAPTCAACHISRIVDENGNIILERTHRIFDRLPYRLFGIYATPHIKYSETYKAKNKAGLPLPYNLDGTPAVSSVISDSEMEKRMNNMKKVCLSCHAQTLVDNHFEELKEIIDYTNRVEVSATELLVDVWKKGIEKGLPQSSNPFDEPIEQRWVESWLFYANSIRYGAAMAGQDYVTFANGKWYLGKTLKTMEMMKNIEK</sequence>
<dbReference type="STRING" id="1914305.BLW93_05970"/>
<dbReference type="PANTHER" id="PTHR35038">
    <property type="entry name" value="DISSIMILATORY SULFITE REDUCTASE SIRA"/>
    <property type="match status" value="1"/>
</dbReference>
<evidence type="ECO:0000313" key="4">
    <source>
        <dbReference type="Proteomes" id="UP000187408"/>
    </source>
</evidence>
<dbReference type="InterPro" id="IPR051829">
    <property type="entry name" value="Multiheme_Cytochr_ET"/>
</dbReference>
<dbReference type="PROSITE" id="PS51257">
    <property type="entry name" value="PROKAR_LIPOPROTEIN"/>
    <property type="match status" value="1"/>
</dbReference>
<dbReference type="EMBL" id="MOEN01000021">
    <property type="protein sequence ID" value="OMH40298.1"/>
    <property type="molecule type" value="Genomic_DNA"/>
</dbReference>
<dbReference type="Gene3D" id="1.20.850.10">
    <property type="entry name" value="Hydroxylamine Oxidoreductase, Chain A, domain 2"/>
    <property type="match status" value="1"/>
</dbReference>
<protein>
    <recommendedName>
        <fullName evidence="2">Cytochrome c-552/4 domain-containing protein</fullName>
    </recommendedName>
</protein>
<dbReference type="RefSeq" id="WP_076713195.1">
    <property type="nucleotide sequence ID" value="NZ_MOEN01000021.1"/>
</dbReference>
<comment type="caution">
    <text evidence="3">The sequence shown here is derived from an EMBL/GenBank/DDBJ whole genome shotgun (WGS) entry which is preliminary data.</text>
</comment>
<dbReference type="InterPro" id="IPR036280">
    <property type="entry name" value="Multihaem_cyt_sf"/>
</dbReference>
<evidence type="ECO:0000256" key="1">
    <source>
        <dbReference type="ARBA" id="ARBA00022729"/>
    </source>
</evidence>
<dbReference type="AlphaFoldDB" id="A0A1R1MKF8"/>
<dbReference type="Proteomes" id="UP000187408">
    <property type="component" value="Unassembled WGS sequence"/>
</dbReference>
<feature type="domain" description="Cytochrome c-552/4" evidence="2">
    <location>
        <begin position="127"/>
        <end position="206"/>
    </location>
</feature>